<feature type="non-terminal residue" evidence="1">
    <location>
        <position position="535"/>
    </location>
</feature>
<keyword evidence="2" id="KW-1185">Reference proteome</keyword>
<comment type="caution">
    <text evidence="1">The sequence shown here is derived from an EMBL/GenBank/DDBJ whole genome shotgun (WGS) entry which is preliminary data.</text>
</comment>
<evidence type="ECO:0000313" key="1">
    <source>
        <dbReference type="EMBL" id="KAJ2808125.1"/>
    </source>
</evidence>
<dbReference type="EMBL" id="JANBUP010001130">
    <property type="protein sequence ID" value="KAJ2808125.1"/>
    <property type="molecule type" value="Genomic_DNA"/>
</dbReference>
<keyword evidence="1" id="KW-0436">Ligase</keyword>
<evidence type="ECO:0000313" key="2">
    <source>
        <dbReference type="Proteomes" id="UP001140096"/>
    </source>
</evidence>
<reference evidence="1" key="1">
    <citation type="submission" date="2022-07" db="EMBL/GenBank/DDBJ databases">
        <title>Phylogenomic reconstructions and comparative analyses of Kickxellomycotina fungi.</title>
        <authorList>
            <person name="Reynolds N.K."/>
            <person name="Stajich J.E."/>
            <person name="Barry K."/>
            <person name="Grigoriev I.V."/>
            <person name="Crous P."/>
            <person name="Smith M.E."/>
        </authorList>
    </citation>
    <scope>NUCLEOTIDE SEQUENCE</scope>
    <source>
        <strain evidence="1">CBS 102833</strain>
    </source>
</reference>
<gene>
    <name evidence="1" type="primary">cdc17_1</name>
    <name evidence="1" type="ORF">H4S07_003464</name>
</gene>
<accession>A0ACC1LI33</accession>
<dbReference type="Proteomes" id="UP001140096">
    <property type="component" value="Unassembled WGS sequence"/>
</dbReference>
<protein>
    <submittedName>
        <fullName evidence="1">ATP-dependent DNA ligase Cdc17</fullName>
    </submittedName>
</protein>
<proteinExistence type="predicted"/>
<name>A0ACC1LI33_9FUNG</name>
<organism evidence="1 2">
    <name type="scientific">Coemansia furcata</name>
    <dbReference type="NCBI Taxonomy" id="417177"/>
    <lineage>
        <taxon>Eukaryota</taxon>
        <taxon>Fungi</taxon>
        <taxon>Fungi incertae sedis</taxon>
        <taxon>Zoopagomycota</taxon>
        <taxon>Kickxellomycotina</taxon>
        <taxon>Kickxellomycetes</taxon>
        <taxon>Kickxellales</taxon>
        <taxon>Kickxellaceae</taxon>
        <taxon>Coemansia</taxon>
    </lineage>
</organism>
<sequence>MKQQSISSFFGGGGSSNSKGNGVDKDTPDKDKPKSEANKPDAKKPADGDVYKAGTVVSKPVKPVLNVTRSFVDTDTAQSLEVKLHINEAANSTNSGTKKRRVVDSDDEQDGDVVKPKSNDDDSSTDLDNADESATDLDEDNEVPAAAAKSSVKVTKAKKPAAKKAKVGVEIAQLDELELIDTKEGGQVPYLALCKVFEIIEGTSKRLGITAYIRDFLLQVMRVDQEQLTHTVMLCISKIAPDHEGIELGIGEAMLIKSIAAATGKQASRVKQEQQELGDLGLVVQRGKSGQRTMFKPKPLSISKVFTTFREIALTSGSSSAQKKQSLIVGLLASCSELEARYLIRYRDEGSADISPSDFQAATESLKQILSEFPIYSNVIESIYKHGIRGVANHCMLTPTLPVKPMLAKIEKAADDVLRRFEGKPFTCEFKYDGERSQIHFVREDDGNTKCVIFSRNAENNTAKYPDIANSIKEFALEGVNSFILDCEAVAWDKLGGKIRSFQTLSSRKRKVGNESEITVGVCCFAFDLLFLNGE</sequence>